<dbReference type="RefSeq" id="WP_161255428.1">
    <property type="nucleotide sequence ID" value="NZ_WXEY01000003.1"/>
</dbReference>
<feature type="domain" description="Rubredoxin-like" evidence="1">
    <location>
        <begin position="1"/>
        <end position="35"/>
    </location>
</feature>
<keyword evidence="3" id="KW-1185">Reference proteome</keyword>
<dbReference type="EMBL" id="WXEY01000003">
    <property type="protein sequence ID" value="MZP28946.1"/>
    <property type="molecule type" value="Genomic_DNA"/>
</dbReference>
<dbReference type="GO" id="GO:0005506">
    <property type="term" value="F:iron ion binding"/>
    <property type="evidence" value="ECO:0007669"/>
    <property type="project" value="InterPro"/>
</dbReference>
<accession>A0A845L071</accession>
<comment type="caution">
    <text evidence="2">The sequence shown here is derived from an EMBL/GenBank/DDBJ whole genome shotgun (WGS) entry which is preliminary data.</text>
</comment>
<dbReference type="PROSITE" id="PS50903">
    <property type="entry name" value="RUBREDOXIN_LIKE"/>
    <property type="match status" value="1"/>
</dbReference>
<proteinExistence type="predicted"/>
<organism evidence="2 3">
    <name type="scientific">Heliomicrobium undosum</name>
    <dbReference type="NCBI Taxonomy" id="121734"/>
    <lineage>
        <taxon>Bacteria</taxon>
        <taxon>Bacillati</taxon>
        <taxon>Bacillota</taxon>
        <taxon>Clostridia</taxon>
        <taxon>Eubacteriales</taxon>
        <taxon>Heliobacteriaceae</taxon>
        <taxon>Heliomicrobium</taxon>
    </lineage>
</organism>
<dbReference type="NCBIfam" id="NF045720">
    <property type="entry name" value="rubredox_RCKP"/>
    <property type="match status" value="1"/>
</dbReference>
<name>A0A845L071_9FIRM</name>
<sequence length="46" mass="4818">MAIYKCAKCGEVVDKRCKPGKCPKCGAPKDELIKQEGQASGGKCCG</sequence>
<evidence type="ECO:0000259" key="1">
    <source>
        <dbReference type="PROSITE" id="PS50903"/>
    </source>
</evidence>
<dbReference type="SUPFAM" id="SSF57802">
    <property type="entry name" value="Rubredoxin-like"/>
    <property type="match status" value="1"/>
</dbReference>
<reference evidence="2 3" key="1">
    <citation type="submission" date="2020-01" db="EMBL/GenBank/DDBJ databases">
        <title>Whole-genome sequence of Heliobacterium undosum DSM 13378.</title>
        <authorList>
            <person name="Kyndt J.A."/>
            <person name="Meyer T.E."/>
        </authorList>
    </citation>
    <scope>NUCLEOTIDE SEQUENCE [LARGE SCALE GENOMIC DNA]</scope>
    <source>
        <strain evidence="2 3">DSM 13378</strain>
    </source>
</reference>
<gene>
    <name evidence="2" type="ORF">GTO91_04380</name>
</gene>
<dbReference type="Gene3D" id="2.20.28.10">
    <property type="match status" value="1"/>
</dbReference>
<dbReference type="Proteomes" id="UP000463470">
    <property type="component" value="Unassembled WGS sequence"/>
</dbReference>
<evidence type="ECO:0000313" key="2">
    <source>
        <dbReference type="EMBL" id="MZP28946.1"/>
    </source>
</evidence>
<dbReference type="InterPro" id="IPR024934">
    <property type="entry name" value="Rubredoxin-like_dom"/>
</dbReference>
<evidence type="ECO:0000313" key="3">
    <source>
        <dbReference type="Proteomes" id="UP000463470"/>
    </source>
</evidence>
<dbReference type="InterPro" id="IPR054685">
    <property type="entry name" value="Rubredox_RCKP"/>
</dbReference>
<protein>
    <submittedName>
        <fullName evidence="2">Radical SAM protein</fullName>
    </submittedName>
</protein>
<dbReference type="AlphaFoldDB" id="A0A845L071"/>